<evidence type="ECO:0000256" key="7">
    <source>
        <dbReference type="RuleBase" id="RU003653"/>
    </source>
</evidence>
<feature type="binding site" evidence="6">
    <location>
        <position position="240"/>
    </location>
    <ligand>
        <name>a divalent metal cation</name>
        <dbReference type="ChEBI" id="CHEBI:60240"/>
        <label>2</label>
        <note>catalytic</note>
    </ligand>
</feature>
<dbReference type="Gene3D" id="3.90.230.10">
    <property type="entry name" value="Creatinase/methionine aminopeptidase superfamily"/>
    <property type="match status" value="1"/>
</dbReference>
<comment type="catalytic activity">
    <reaction evidence="6 7">
        <text>Release of N-terminal amino acids, preferentially methionine, from peptides and arylamides.</text>
        <dbReference type="EC" id="3.4.11.18"/>
    </reaction>
</comment>
<dbReference type="InterPro" id="IPR001714">
    <property type="entry name" value="Pept_M24_MAP"/>
</dbReference>
<evidence type="ECO:0000256" key="5">
    <source>
        <dbReference type="ARBA" id="ARBA00022801"/>
    </source>
</evidence>
<evidence type="ECO:0000256" key="6">
    <source>
        <dbReference type="HAMAP-Rule" id="MF_01974"/>
    </source>
</evidence>
<dbReference type="GO" id="GO:0046872">
    <property type="term" value="F:metal ion binding"/>
    <property type="evidence" value="ECO:0007669"/>
    <property type="project" value="UniProtKB-UniRule"/>
</dbReference>
<dbReference type="Pfam" id="PF00557">
    <property type="entry name" value="Peptidase_M24"/>
    <property type="match status" value="1"/>
</dbReference>
<dbReference type="GO" id="GO:0006508">
    <property type="term" value="P:proteolysis"/>
    <property type="evidence" value="ECO:0007669"/>
    <property type="project" value="UniProtKB-KW"/>
</dbReference>
<comment type="caution">
    <text evidence="9">The sequence shown here is derived from an EMBL/GenBank/DDBJ whole genome shotgun (WGS) entry which is preliminary data.</text>
</comment>
<feature type="binding site" evidence="6">
    <location>
        <position position="113"/>
    </location>
    <ligand>
        <name>a divalent metal cation</name>
        <dbReference type="ChEBI" id="CHEBI:60240"/>
        <label>2</label>
        <note>catalytic</note>
    </ligand>
</feature>
<evidence type="ECO:0000259" key="8">
    <source>
        <dbReference type="Pfam" id="PF00557"/>
    </source>
</evidence>
<evidence type="ECO:0000256" key="4">
    <source>
        <dbReference type="ARBA" id="ARBA00022723"/>
    </source>
</evidence>
<keyword evidence="2 6" id="KW-0031">Aminopeptidase</keyword>
<accession>A0A1F6WPJ5</accession>
<feature type="domain" description="Peptidase M24" evidence="8">
    <location>
        <begin position="20"/>
        <end position="247"/>
    </location>
</feature>
<organism evidence="9 10">
    <name type="scientific">Candidatus Nomurabacteria bacterium RIFCSPLOWO2_01_FULL_33_17</name>
    <dbReference type="NCBI Taxonomy" id="1801764"/>
    <lineage>
        <taxon>Bacteria</taxon>
        <taxon>Candidatus Nomuraibacteriota</taxon>
    </lineage>
</organism>
<dbReference type="STRING" id="1801764.A2903_00260"/>
<dbReference type="AlphaFoldDB" id="A0A1F6WPJ5"/>
<feature type="binding site" evidence="6">
    <location>
        <position position="183"/>
    </location>
    <ligand>
        <name>substrate</name>
    </ligand>
</feature>
<dbReference type="Proteomes" id="UP000178184">
    <property type="component" value="Unassembled WGS sequence"/>
</dbReference>
<feature type="binding site" evidence="6">
    <location>
        <position position="240"/>
    </location>
    <ligand>
        <name>a divalent metal cation</name>
        <dbReference type="ChEBI" id="CHEBI:60240"/>
        <label>1</label>
    </ligand>
</feature>
<keyword evidence="3 6" id="KW-0645">Protease</keyword>
<sequence>MSITIKKPSEIESLRIGGKHLAQAIFATSLHIKPGISTKELDIIFESEVRKLGDDPAFLGYRPEGVHTPFPASLCTSINDVIVHGIPDESCILKQGDIITLDGGLIHDGLYTDHAVSFPVGEISNETKKLLEITKNALDIGIKIIRAGAHVGDIGYAIEQYVKPYKYGIVRELAGHGVGYTVHEDPYIPNYGKAGTGELLKAGMVLAIEPMLNIGTRFVSFSRDGYTVTTKDHNLSAHFEHTVVVTDNGCEILTKI</sequence>
<dbReference type="PANTHER" id="PTHR43330">
    <property type="entry name" value="METHIONINE AMINOPEPTIDASE"/>
    <property type="match status" value="1"/>
</dbReference>
<evidence type="ECO:0000313" key="9">
    <source>
        <dbReference type="EMBL" id="OGI83832.1"/>
    </source>
</evidence>
<comment type="similarity">
    <text evidence="6">Belongs to the peptidase M24A family. Methionine aminopeptidase type 1 subfamily.</text>
</comment>
<dbReference type="SUPFAM" id="SSF55920">
    <property type="entry name" value="Creatinase/aminopeptidase"/>
    <property type="match status" value="1"/>
</dbReference>
<comment type="subunit">
    <text evidence="6">Monomer.</text>
</comment>
<dbReference type="InterPro" id="IPR002467">
    <property type="entry name" value="Pept_M24A_MAP1"/>
</dbReference>
<dbReference type="GO" id="GO:0070006">
    <property type="term" value="F:metalloaminopeptidase activity"/>
    <property type="evidence" value="ECO:0007669"/>
    <property type="project" value="UniProtKB-UniRule"/>
</dbReference>
<dbReference type="CDD" id="cd01086">
    <property type="entry name" value="MetAP1"/>
    <property type="match status" value="1"/>
</dbReference>
<evidence type="ECO:0000313" key="10">
    <source>
        <dbReference type="Proteomes" id="UP000178184"/>
    </source>
</evidence>
<dbReference type="GO" id="GO:0004239">
    <property type="term" value="F:initiator methionyl aminopeptidase activity"/>
    <property type="evidence" value="ECO:0007669"/>
    <property type="project" value="UniProtKB-UniRule"/>
</dbReference>
<dbReference type="PRINTS" id="PR00599">
    <property type="entry name" value="MAPEPTIDASE"/>
</dbReference>
<gene>
    <name evidence="6" type="primary">map</name>
    <name evidence="9" type="ORF">A2903_00260</name>
</gene>
<evidence type="ECO:0000256" key="3">
    <source>
        <dbReference type="ARBA" id="ARBA00022670"/>
    </source>
</evidence>
<proteinExistence type="inferred from homology"/>
<feature type="binding site" evidence="6">
    <location>
        <position position="176"/>
    </location>
    <ligand>
        <name>a divalent metal cation</name>
        <dbReference type="ChEBI" id="CHEBI:60240"/>
        <label>2</label>
        <note>catalytic</note>
    </ligand>
</feature>
<feature type="binding site" evidence="6">
    <location>
        <position position="84"/>
    </location>
    <ligand>
        <name>substrate</name>
    </ligand>
</feature>
<evidence type="ECO:0000256" key="2">
    <source>
        <dbReference type="ARBA" id="ARBA00022438"/>
    </source>
</evidence>
<dbReference type="EMBL" id="MFUO01000019">
    <property type="protein sequence ID" value="OGI83832.1"/>
    <property type="molecule type" value="Genomic_DNA"/>
</dbReference>
<feature type="binding site" evidence="6">
    <location>
        <position position="209"/>
    </location>
    <ligand>
        <name>a divalent metal cation</name>
        <dbReference type="ChEBI" id="CHEBI:60240"/>
        <label>2</label>
        <note>catalytic</note>
    </ligand>
</feature>
<comment type="function">
    <text evidence="1 6">Removes the N-terminal methionine from nascent proteins. The N-terminal methionine is often cleaved when the second residue in the primary sequence is small and uncharged (Met-Ala-, Cys, Gly, Pro, Ser, Thr, or Val). Requires deformylation of the N(alpha)-formylated initiator methionine before it can be hydrolyzed.</text>
</comment>
<comment type="cofactor">
    <cofactor evidence="6">
        <name>Co(2+)</name>
        <dbReference type="ChEBI" id="CHEBI:48828"/>
    </cofactor>
    <cofactor evidence="6">
        <name>Zn(2+)</name>
        <dbReference type="ChEBI" id="CHEBI:29105"/>
    </cofactor>
    <cofactor evidence="6">
        <name>Mn(2+)</name>
        <dbReference type="ChEBI" id="CHEBI:29035"/>
    </cofactor>
    <cofactor evidence="6">
        <name>Fe(2+)</name>
        <dbReference type="ChEBI" id="CHEBI:29033"/>
    </cofactor>
    <text evidence="6">Binds 2 divalent metal cations per subunit. Has a high-affinity and a low affinity metal-binding site. The true nature of the physiological cofactor is under debate. The enzyme is active with cobalt, zinc, manganese or divalent iron ions. Most likely, methionine aminopeptidases function as mononuclear Fe(2+)-metalloproteases under physiological conditions, and the catalytically relevant metal-binding site has been assigned to the histidine-containing high-affinity site.</text>
</comment>
<keyword evidence="4 6" id="KW-0479">Metal-binding</keyword>
<feature type="binding site" evidence="6">
    <location>
        <position position="113"/>
    </location>
    <ligand>
        <name>a divalent metal cation</name>
        <dbReference type="ChEBI" id="CHEBI:60240"/>
        <label>1</label>
    </ligand>
</feature>
<name>A0A1F6WPJ5_9BACT</name>
<dbReference type="NCBIfam" id="TIGR00500">
    <property type="entry name" value="met_pdase_I"/>
    <property type="match status" value="1"/>
</dbReference>
<feature type="binding site" evidence="6">
    <location>
        <position position="102"/>
    </location>
    <ligand>
        <name>a divalent metal cation</name>
        <dbReference type="ChEBI" id="CHEBI:60240"/>
        <label>1</label>
    </ligand>
</feature>
<dbReference type="EC" id="3.4.11.18" evidence="6 7"/>
<dbReference type="InterPro" id="IPR036005">
    <property type="entry name" value="Creatinase/aminopeptidase-like"/>
</dbReference>
<protein>
    <recommendedName>
        <fullName evidence="6 7">Methionine aminopeptidase</fullName>
        <shortName evidence="6">MAP</shortName>
        <shortName evidence="6">MetAP</shortName>
        <ecNumber evidence="6 7">3.4.11.18</ecNumber>
    </recommendedName>
    <alternativeName>
        <fullName evidence="6">Peptidase M</fullName>
    </alternativeName>
</protein>
<keyword evidence="5 6" id="KW-0378">Hydrolase</keyword>
<evidence type="ECO:0000256" key="1">
    <source>
        <dbReference type="ARBA" id="ARBA00002521"/>
    </source>
</evidence>
<reference evidence="9 10" key="1">
    <citation type="journal article" date="2016" name="Nat. Commun.">
        <title>Thousands of microbial genomes shed light on interconnected biogeochemical processes in an aquifer system.</title>
        <authorList>
            <person name="Anantharaman K."/>
            <person name="Brown C.T."/>
            <person name="Hug L.A."/>
            <person name="Sharon I."/>
            <person name="Castelle C.J."/>
            <person name="Probst A.J."/>
            <person name="Thomas B.C."/>
            <person name="Singh A."/>
            <person name="Wilkins M.J."/>
            <person name="Karaoz U."/>
            <person name="Brodie E.L."/>
            <person name="Williams K.H."/>
            <person name="Hubbard S.S."/>
            <person name="Banfield J.F."/>
        </authorList>
    </citation>
    <scope>NUCLEOTIDE SEQUENCE [LARGE SCALE GENOMIC DNA]</scope>
</reference>
<dbReference type="GO" id="GO:0005829">
    <property type="term" value="C:cytosol"/>
    <property type="evidence" value="ECO:0007669"/>
    <property type="project" value="TreeGrafter"/>
</dbReference>
<dbReference type="PANTHER" id="PTHR43330:SF27">
    <property type="entry name" value="METHIONINE AMINOPEPTIDASE"/>
    <property type="match status" value="1"/>
</dbReference>
<dbReference type="InterPro" id="IPR000994">
    <property type="entry name" value="Pept_M24"/>
</dbReference>
<dbReference type="HAMAP" id="MF_01974">
    <property type="entry name" value="MetAP_1"/>
    <property type="match status" value="1"/>
</dbReference>